<sequence length="478" mass="52150">MARGDHGAWPGWVVGEDGHVLPRLEVVRRLRPIDLLAPGSLRVDTSSGGIVPMPAVAPYVTAVAPVRERGWLALHLADHRLGASIDDGSVSLTVTRGHGTREVRSRRFHRAEDPTELGLTLTGSHLTAWTREQGRWVARARFDLRDQLDVRDETALADLRVELPTWGGAAGGFGQLGLRDVRFVSEEDGRPLRDWDALWLTATSAGPGFFDTAHTSVWRLDPTTLDVQHTADLFFRRPDRPGVFGDHATHLVRTADGWAVATSTWGDFETPTTRAGRRTPSGLRVTLAETDVDLLRGSHVLDTRELPLPTDGLDSIATWDPHLVRRDGAWLVGFVSARRFFDFHPALAGGASLDDLRLLGAATDRSATEGTTLLEVDGRMVVLASDGRESPRSLRARFPVFDLEMAEVGQLDAPYPTNLPWPSLAQVDGRWLMASFNGTTVSEPLLGYGTHGDLVVMRSGPPGGDSLDVKSVTTPRPI</sequence>
<accession>A0ABX4QSY0</accession>
<protein>
    <submittedName>
        <fullName evidence="2">Uncharacterized protein</fullName>
    </submittedName>
</protein>
<dbReference type="EMBL" id="PJBV01000035">
    <property type="protein sequence ID" value="PKH37747.1"/>
    <property type="molecule type" value="Genomic_DNA"/>
</dbReference>
<proteinExistence type="predicted"/>
<gene>
    <name evidence="2" type="ORF">CXG46_20260</name>
</gene>
<name>A0ABX4QSY0_9ACTN</name>
<evidence type="ECO:0000313" key="3">
    <source>
        <dbReference type="Proteomes" id="UP000233565"/>
    </source>
</evidence>
<organism evidence="2 3">
    <name type="scientific">Nocardioides alpinus</name>
    <dbReference type="NCBI Taxonomy" id="748909"/>
    <lineage>
        <taxon>Bacteria</taxon>
        <taxon>Bacillati</taxon>
        <taxon>Actinomycetota</taxon>
        <taxon>Actinomycetes</taxon>
        <taxon>Propionibacteriales</taxon>
        <taxon>Nocardioidaceae</taxon>
        <taxon>Nocardioides</taxon>
    </lineage>
</organism>
<keyword evidence="3" id="KW-1185">Reference proteome</keyword>
<feature type="region of interest" description="Disordered" evidence="1">
    <location>
        <begin position="459"/>
        <end position="478"/>
    </location>
</feature>
<evidence type="ECO:0000313" key="2">
    <source>
        <dbReference type="EMBL" id="PKH37747.1"/>
    </source>
</evidence>
<reference evidence="2 3" key="1">
    <citation type="submission" date="2017-12" db="EMBL/GenBank/DDBJ databases">
        <title>Pharmacopeia of the Arctic Ocean.</title>
        <authorList>
            <person name="Collins E."/>
            <person name="Ducluzeau A.-L."/>
        </authorList>
    </citation>
    <scope>NUCLEOTIDE SEQUENCE [LARGE SCALE GENOMIC DNA]</scope>
    <source>
        <strain evidence="2 3">DSM 23325</strain>
    </source>
</reference>
<dbReference type="Proteomes" id="UP000233565">
    <property type="component" value="Unassembled WGS sequence"/>
</dbReference>
<evidence type="ECO:0000256" key="1">
    <source>
        <dbReference type="SAM" id="MobiDB-lite"/>
    </source>
</evidence>
<comment type="caution">
    <text evidence="2">The sequence shown here is derived from an EMBL/GenBank/DDBJ whole genome shotgun (WGS) entry which is preliminary data.</text>
</comment>